<dbReference type="GO" id="GO:0008643">
    <property type="term" value="P:carbohydrate transport"/>
    <property type="evidence" value="ECO:0007669"/>
    <property type="project" value="InterPro"/>
</dbReference>
<gene>
    <name evidence="7" type="ORF">WH87_10435</name>
</gene>
<dbReference type="GO" id="GO:0140359">
    <property type="term" value="F:ABC-type transporter activity"/>
    <property type="evidence" value="ECO:0007669"/>
    <property type="project" value="InterPro"/>
</dbReference>
<dbReference type="InterPro" id="IPR012340">
    <property type="entry name" value="NA-bd_OB-fold"/>
</dbReference>
<dbReference type="Gene3D" id="2.40.50.140">
    <property type="entry name" value="Nucleic acid-binding proteins"/>
    <property type="match status" value="1"/>
</dbReference>
<dbReference type="SUPFAM" id="SSF52540">
    <property type="entry name" value="P-loop containing nucleoside triphosphate hydrolases"/>
    <property type="match status" value="1"/>
</dbReference>
<evidence type="ECO:0000313" key="8">
    <source>
        <dbReference type="Proteomes" id="UP000033411"/>
    </source>
</evidence>
<name>A0A0F5QBF3_9HYPH</name>
<sequence length="358" mass="39145">MSKVDLEAVSKTYDKVEILKDLDISVRDGEFLVFVGPSGCGKSTALRMIAGLEELSAGTIRIGDRVVNNVAPGKRNVAMVFQSYALYPHKTVAQNIGYPLIVQGLPKAEINRQVREVAETLELTPFLDRRPAHLSGGQRQRVALGRAIIRKPDVFLFDEPLSNLDADLRVSMRAEIIRLRERIKTTMIYVTHDQTEAMTMGDRIAVFAPLRAGNDRNLMQIGTPDELYSRPANVFVARFLGTPKMNIVTAHRDGQLALVSGNAFSEGALPDTPAEFLLGARPEDIRLGEAGAPGLSGKIALVEALGYEHVVHIDTDAGTIVVRLADKTLRPVAGDAVSLRIAPDLLHVFDPISQQRLN</sequence>
<dbReference type="SUPFAM" id="SSF50331">
    <property type="entry name" value="MOP-like"/>
    <property type="match status" value="1"/>
</dbReference>
<dbReference type="Pfam" id="PF08402">
    <property type="entry name" value="TOBE_2"/>
    <property type="match status" value="1"/>
</dbReference>
<dbReference type="PATRIC" id="fig|1293439.3.peg.1675"/>
<proteinExistence type="inferred from homology"/>
<dbReference type="InterPro" id="IPR008995">
    <property type="entry name" value="Mo/tungstate-bd_C_term_dom"/>
</dbReference>
<dbReference type="EMBL" id="LANJ01000016">
    <property type="protein sequence ID" value="KKC38031.1"/>
    <property type="molecule type" value="Genomic_DNA"/>
</dbReference>
<dbReference type="InterPro" id="IPR017871">
    <property type="entry name" value="ABC_transporter-like_CS"/>
</dbReference>
<keyword evidence="4" id="KW-0547">Nucleotide-binding</keyword>
<dbReference type="CDD" id="cd03301">
    <property type="entry name" value="ABC_MalK_N"/>
    <property type="match status" value="1"/>
</dbReference>
<dbReference type="PROSITE" id="PS50893">
    <property type="entry name" value="ABC_TRANSPORTER_2"/>
    <property type="match status" value="1"/>
</dbReference>
<dbReference type="FunFam" id="3.40.50.300:FF:000042">
    <property type="entry name" value="Maltose/maltodextrin ABC transporter, ATP-binding protein"/>
    <property type="match status" value="1"/>
</dbReference>
<dbReference type="GO" id="GO:0005524">
    <property type="term" value="F:ATP binding"/>
    <property type="evidence" value="ECO:0007669"/>
    <property type="project" value="UniProtKB-KW"/>
</dbReference>
<dbReference type="InterPro" id="IPR013611">
    <property type="entry name" value="Transp-assoc_OB_typ2"/>
</dbReference>
<comment type="similarity">
    <text evidence="2">Belongs to the ABC transporter superfamily.</text>
</comment>
<comment type="subcellular location">
    <subcellularLocation>
        <location evidence="1">Cell inner membrane</location>
        <topology evidence="1">Peripheral membrane protein</topology>
    </subcellularLocation>
</comment>
<dbReference type="InterPro" id="IPR003439">
    <property type="entry name" value="ABC_transporter-like_ATP-bd"/>
</dbReference>
<feature type="domain" description="ABC transporter" evidence="6">
    <location>
        <begin position="4"/>
        <end position="240"/>
    </location>
</feature>
<evidence type="ECO:0000313" key="7">
    <source>
        <dbReference type="EMBL" id="KKC38031.1"/>
    </source>
</evidence>
<evidence type="ECO:0000256" key="5">
    <source>
        <dbReference type="ARBA" id="ARBA00022840"/>
    </source>
</evidence>
<evidence type="ECO:0000256" key="2">
    <source>
        <dbReference type="ARBA" id="ARBA00005417"/>
    </source>
</evidence>
<dbReference type="PANTHER" id="PTHR43875:SF1">
    <property type="entry name" value="OSMOPROTECTIVE COMPOUNDS UPTAKE ATP-BINDING PROTEIN GGTA"/>
    <property type="match status" value="1"/>
</dbReference>
<dbReference type="InterPro" id="IPR003593">
    <property type="entry name" value="AAA+_ATPase"/>
</dbReference>
<dbReference type="Gene3D" id="3.40.50.300">
    <property type="entry name" value="P-loop containing nucleotide triphosphate hydrolases"/>
    <property type="match status" value="1"/>
</dbReference>
<dbReference type="RefSeq" id="WP_046139211.1">
    <property type="nucleotide sequence ID" value="NZ_LANJ01000016.1"/>
</dbReference>
<evidence type="ECO:0000256" key="3">
    <source>
        <dbReference type="ARBA" id="ARBA00022448"/>
    </source>
</evidence>
<protein>
    <recommendedName>
        <fullName evidence="6">ABC transporter domain-containing protein</fullName>
    </recommendedName>
</protein>
<reference evidence="7 8" key="1">
    <citation type="submission" date="2015-03" db="EMBL/GenBank/DDBJ databases">
        <authorList>
            <person name="Lepp D."/>
            <person name="Hassan Y.I."/>
            <person name="Li X.-Z."/>
            <person name="Zhou T."/>
        </authorList>
    </citation>
    <scope>NUCLEOTIDE SEQUENCE [LARGE SCALE GENOMIC DNA]</scope>
    <source>
        <strain evidence="7 8">E84</strain>
    </source>
</reference>
<keyword evidence="8" id="KW-1185">Reference proteome</keyword>
<dbReference type="SMART" id="SM00382">
    <property type="entry name" value="AAA"/>
    <property type="match status" value="1"/>
</dbReference>
<dbReference type="InterPro" id="IPR047641">
    <property type="entry name" value="ABC_transpr_MalK/UgpC-like"/>
</dbReference>
<dbReference type="GO" id="GO:0016887">
    <property type="term" value="F:ATP hydrolysis activity"/>
    <property type="evidence" value="ECO:0007669"/>
    <property type="project" value="InterPro"/>
</dbReference>
<dbReference type="AlphaFoldDB" id="A0A0F5QBF3"/>
<evidence type="ECO:0000259" key="6">
    <source>
        <dbReference type="PROSITE" id="PS50893"/>
    </source>
</evidence>
<comment type="caution">
    <text evidence="7">The sequence shown here is derived from an EMBL/GenBank/DDBJ whole genome shotgun (WGS) entry which is preliminary data.</text>
</comment>
<dbReference type="STRING" id="1293439.WH87_10435"/>
<dbReference type="PROSITE" id="PS00211">
    <property type="entry name" value="ABC_TRANSPORTER_1"/>
    <property type="match status" value="1"/>
</dbReference>
<keyword evidence="5" id="KW-0067">ATP-binding</keyword>
<keyword evidence="3" id="KW-0813">Transport</keyword>
<dbReference type="InterPro" id="IPR015855">
    <property type="entry name" value="ABC_transpr_MalK-like"/>
</dbReference>
<accession>A0A0F5QBF3</accession>
<dbReference type="Pfam" id="PF00005">
    <property type="entry name" value="ABC_tran"/>
    <property type="match status" value="1"/>
</dbReference>
<dbReference type="Gene3D" id="2.40.50.100">
    <property type="match status" value="1"/>
</dbReference>
<dbReference type="Proteomes" id="UP000033411">
    <property type="component" value="Unassembled WGS sequence"/>
</dbReference>
<dbReference type="InterPro" id="IPR027417">
    <property type="entry name" value="P-loop_NTPase"/>
</dbReference>
<organism evidence="7 8">
    <name type="scientific">Devosia epidermidihirudinis</name>
    <dbReference type="NCBI Taxonomy" id="1293439"/>
    <lineage>
        <taxon>Bacteria</taxon>
        <taxon>Pseudomonadati</taxon>
        <taxon>Pseudomonadota</taxon>
        <taxon>Alphaproteobacteria</taxon>
        <taxon>Hyphomicrobiales</taxon>
        <taxon>Devosiaceae</taxon>
        <taxon>Devosia</taxon>
    </lineage>
</organism>
<evidence type="ECO:0000256" key="1">
    <source>
        <dbReference type="ARBA" id="ARBA00004417"/>
    </source>
</evidence>
<dbReference type="GO" id="GO:0055052">
    <property type="term" value="C:ATP-binding cassette (ABC) transporter complex, substrate-binding subunit-containing"/>
    <property type="evidence" value="ECO:0007669"/>
    <property type="project" value="TreeGrafter"/>
</dbReference>
<dbReference type="OrthoDB" id="9802264at2"/>
<evidence type="ECO:0000256" key="4">
    <source>
        <dbReference type="ARBA" id="ARBA00022741"/>
    </source>
</evidence>
<dbReference type="PANTHER" id="PTHR43875">
    <property type="entry name" value="MALTODEXTRIN IMPORT ATP-BINDING PROTEIN MSMX"/>
    <property type="match status" value="1"/>
</dbReference>